<evidence type="ECO:0000313" key="1">
    <source>
        <dbReference type="EMBL" id="TRM70433.1"/>
    </source>
</evidence>
<dbReference type="OrthoDB" id="2919606at2759"/>
<evidence type="ECO:0000313" key="2">
    <source>
        <dbReference type="Proteomes" id="UP000320762"/>
    </source>
</evidence>
<dbReference type="InterPro" id="IPR036047">
    <property type="entry name" value="F-box-like_dom_sf"/>
</dbReference>
<protein>
    <recommendedName>
        <fullName evidence="3">F-box domain-containing protein</fullName>
    </recommendedName>
</protein>
<dbReference type="SUPFAM" id="SSF81383">
    <property type="entry name" value="F-box domain"/>
    <property type="match status" value="1"/>
</dbReference>
<proteinExistence type="predicted"/>
<sequence length="389" mass="44553">MMCGEIDDLSVHPRDPRMDPVLLCLKPIQYCQTAIRIGYVCSRWLTVTRGCPQLWTMVDLPFPQRRDVTILELCLRYSAGLPMTLHLNDNKEYSLNRRNVDICQQFMRIVASAAHRWVGIHIYIRQTEPNVTSLLEPLYSLPTASFSALKHVTLRPTWQYLDDDGRQATLRLWDAFYASSALRTARWHNVAIDVHRHAPTLRQLTHVGVNAIRSDEVMELFRACPRLEVFQGIIVTPSGLFPGEADGYLLPALATPIVLPHLRILALRGMHDWSNLFDGLAVPLLNRLEINMTDVQAHAIERLLNRSGARLFMLAMRCVLPGNVEQIKALLRCPALQRLKIFVYQPRDGSYDEEQDYFDPRPFIPPNVVLCTTQYKHADDTYRLATIGM</sequence>
<dbReference type="EMBL" id="VDMD01000001">
    <property type="protein sequence ID" value="TRM70433.1"/>
    <property type="molecule type" value="Genomic_DNA"/>
</dbReference>
<keyword evidence="2" id="KW-1185">Reference proteome</keyword>
<accession>A0A550D067</accession>
<organism evidence="1 2">
    <name type="scientific">Schizophyllum amplum</name>
    <dbReference type="NCBI Taxonomy" id="97359"/>
    <lineage>
        <taxon>Eukaryota</taxon>
        <taxon>Fungi</taxon>
        <taxon>Dikarya</taxon>
        <taxon>Basidiomycota</taxon>
        <taxon>Agaricomycotina</taxon>
        <taxon>Agaricomycetes</taxon>
        <taxon>Agaricomycetidae</taxon>
        <taxon>Agaricales</taxon>
        <taxon>Schizophyllaceae</taxon>
        <taxon>Schizophyllum</taxon>
    </lineage>
</organism>
<dbReference type="Proteomes" id="UP000320762">
    <property type="component" value="Unassembled WGS sequence"/>
</dbReference>
<gene>
    <name evidence="1" type="ORF">BD626DRAFT_28799</name>
</gene>
<dbReference type="AlphaFoldDB" id="A0A550D067"/>
<reference evidence="1 2" key="1">
    <citation type="journal article" date="2019" name="New Phytol.">
        <title>Comparative genomics reveals unique wood-decay strategies and fruiting body development in the Schizophyllaceae.</title>
        <authorList>
            <person name="Almasi E."/>
            <person name="Sahu N."/>
            <person name="Krizsan K."/>
            <person name="Balint B."/>
            <person name="Kovacs G.M."/>
            <person name="Kiss B."/>
            <person name="Cseklye J."/>
            <person name="Drula E."/>
            <person name="Henrissat B."/>
            <person name="Nagy I."/>
            <person name="Chovatia M."/>
            <person name="Adam C."/>
            <person name="LaButti K."/>
            <person name="Lipzen A."/>
            <person name="Riley R."/>
            <person name="Grigoriev I.V."/>
            <person name="Nagy L.G."/>
        </authorList>
    </citation>
    <scope>NUCLEOTIDE SEQUENCE [LARGE SCALE GENOMIC DNA]</scope>
    <source>
        <strain evidence="1 2">NL-1724</strain>
    </source>
</reference>
<comment type="caution">
    <text evidence="1">The sequence shown here is derived from an EMBL/GenBank/DDBJ whole genome shotgun (WGS) entry which is preliminary data.</text>
</comment>
<evidence type="ECO:0008006" key="3">
    <source>
        <dbReference type="Google" id="ProtNLM"/>
    </source>
</evidence>
<name>A0A550D067_9AGAR</name>